<dbReference type="STRING" id="1116472.MGMO_70c00270"/>
<dbReference type="Proteomes" id="UP000017842">
    <property type="component" value="Unassembled WGS sequence"/>
</dbReference>
<evidence type="ECO:0000313" key="2">
    <source>
        <dbReference type="Proteomes" id="UP000017842"/>
    </source>
</evidence>
<dbReference type="EMBL" id="AYLO01000067">
    <property type="protein sequence ID" value="ESS72132.1"/>
    <property type="molecule type" value="Genomic_DNA"/>
</dbReference>
<proteinExistence type="predicted"/>
<protein>
    <submittedName>
        <fullName evidence="1">Uncharacterized protein</fullName>
    </submittedName>
</protein>
<comment type="caution">
    <text evidence="1">The sequence shown here is derived from an EMBL/GenBank/DDBJ whole genome shotgun (WGS) entry which is preliminary data.</text>
</comment>
<evidence type="ECO:0000313" key="1">
    <source>
        <dbReference type="EMBL" id="ESS72132.1"/>
    </source>
</evidence>
<sequence>MLIPGSQSLPEQDFWRYAPDQSMSVLAQAWRHEMSSDELREFEANSDEWLNELGYLQQGA</sequence>
<dbReference type="AlphaFoldDB" id="V5C0Z9"/>
<organism evidence="1 2">
    <name type="scientific">Methyloglobulus morosus KoM1</name>
    <dbReference type="NCBI Taxonomy" id="1116472"/>
    <lineage>
        <taxon>Bacteria</taxon>
        <taxon>Pseudomonadati</taxon>
        <taxon>Pseudomonadota</taxon>
        <taxon>Gammaproteobacteria</taxon>
        <taxon>Methylococcales</taxon>
        <taxon>Methylococcaceae</taxon>
        <taxon>Methyloglobulus</taxon>
    </lineage>
</organism>
<accession>V5C0Z9</accession>
<keyword evidence="2" id="KW-1185">Reference proteome</keyword>
<name>V5C0Z9_9GAMM</name>
<gene>
    <name evidence="1" type="ORF">MGMO_70c00270</name>
</gene>
<reference evidence="1 2" key="1">
    <citation type="journal article" date="2013" name="Genome Announc.">
        <title>Draft Genome Sequence of the Methanotrophic Gammaproteobacterium Methyloglobulus morosus DSM 22980 Strain KoM1.</title>
        <authorList>
            <person name="Poehlein A."/>
            <person name="Deutzmann J.S."/>
            <person name="Daniel R."/>
            <person name="Simeonova D.D."/>
        </authorList>
    </citation>
    <scope>NUCLEOTIDE SEQUENCE [LARGE SCALE GENOMIC DNA]</scope>
    <source>
        <strain evidence="1 2">KoM1</strain>
    </source>
</reference>